<dbReference type="AlphaFoldDB" id="A0A6M0D1I9"/>
<accession>A0A6M0D1I9</accession>
<dbReference type="InterPro" id="IPR036249">
    <property type="entry name" value="Thioredoxin-like_sf"/>
</dbReference>
<dbReference type="SUPFAM" id="SSF52833">
    <property type="entry name" value="Thioredoxin-like"/>
    <property type="match status" value="1"/>
</dbReference>
<comment type="caution">
    <text evidence="2">The sequence shown here is derived from an EMBL/GenBank/DDBJ whole genome shotgun (WGS) entry which is preliminary data.</text>
</comment>
<feature type="domain" description="Thioredoxin" evidence="1">
    <location>
        <begin position="1"/>
        <end position="113"/>
    </location>
</feature>
<dbReference type="Pfam" id="PF13899">
    <property type="entry name" value="Thioredoxin_7"/>
    <property type="match status" value="1"/>
</dbReference>
<dbReference type="EMBL" id="JAAHBV010000646">
    <property type="protein sequence ID" value="NER62094.1"/>
    <property type="molecule type" value="Genomic_DNA"/>
</dbReference>
<feature type="non-terminal residue" evidence="2">
    <location>
        <position position="1"/>
    </location>
</feature>
<name>A0A6M0D1I9_9PSED</name>
<dbReference type="PANTHER" id="PTHR32234:SF0">
    <property type="entry name" value="THIOL:DISULFIDE INTERCHANGE PROTEIN DSBD"/>
    <property type="match status" value="1"/>
</dbReference>
<dbReference type="Proteomes" id="UP000480410">
    <property type="component" value="Unassembled WGS sequence"/>
</dbReference>
<organism evidence="2 3">
    <name type="scientific">Pseudomonas brassicae</name>
    <dbReference type="NCBI Taxonomy" id="2708063"/>
    <lineage>
        <taxon>Bacteria</taxon>
        <taxon>Pseudomonadati</taxon>
        <taxon>Pseudomonadota</taxon>
        <taxon>Gammaproteobacteria</taxon>
        <taxon>Pseudomonadales</taxon>
        <taxon>Pseudomonadaceae</taxon>
        <taxon>Pseudomonas</taxon>
    </lineage>
</organism>
<evidence type="ECO:0000259" key="1">
    <source>
        <dbReference type="PROSITE" id="PS51352"/>
    </source>
</evidence>
<protein>
    <submittedName>
        <fullName evidence="2">Thioredoxin fold domain-containing protein</fullName>
    </submittedName>
</protein>
<dbReference type="GO" id="GO:0045454">
    <property type="term" value="P:cell redox homeostasis"/>
    <property type="evidence" value="ECO:0007669"/>
    <property type="project" value="TreeGrafter"/>
</dbReference>
<reference evidence="2 3" key="1">
    <citation type="submission" date="2020-02" db="EMBL/GenBank/DDBJ databases">
        <title>Broccoli isolated Pseudomonas sp.</title>
        <authorList>
            <person name="Fujikawa T."/>
            <person name="Sawada H."/>
        </authorList>
    </citation>
    <scope>NUCLEOTIDE SEQUENCE [LARGE SCALE GENOMIC DNA]</scope>
    <source>
        <strain evidence="2 3">MAFF212428</strain>
    </source>
</reference>
<sequence>TPAALDTALAEAKAAGQPLLLDWYADWCISCKVIEHEVLGDPAVQAQLQGYRLLRFDITDSSAAQRALLDRYQLFGPPAFLFFAANGSEKTDRRLIGEVKPAQFAEHLARIRVEVGL</sequence>
<dbReference type="PANTHER" id="PTHR32234">
    <property type="entry name" value="THIOL:DISULFIDE INTERCHANGE PROTEIN DSBD"/>
    <property type="match status" value="1"/>
</dbReference>
<evidence type="ECO:0000313" key="3">
    <source>
        <dbReference type="Proteomes" id="UP000480410"/>
    </source>
</evidence>
<dbReference type="GO" id="GO:0015035">
    <property type="term" value="F:protein-disulfide reductase activity"/>
    <property type="evidence" value="ECO:0007669"/>
    <property type="project" value="TreeGrafter"/>
</dbReference>
<dbReference type="CDD" id="cd02953">
    <property type="entry name" value="DsbDgamma"/>
    <property type="match status" value="1"/>
</dbReference>
<gene>
    <name evidence="2" type="ORF">G3435_23345</name>
</gene>
<dbReference type="Gene3D" id="3.40.30.10">
    <property type="entry name" value="Glutaredoxin"/>
    <property type="match status" value="1"/>
</dbReference>
<dbReference type="PROSITE" id="PS51352">
    <property type="entry name" value="THIOREDOXIN_2"/>
    <property type="match status" value="1"/>
</dbReference>
<dbReference type="InterPro" id="IPR013766">
    <property type="entry name" value="Thioredoxin_domain"/>
</dbReference>
<proteinExistence type="predicted"/>
<evidence type="ECO:0000313" key="2">
    <source>
        <dbReference type="EMBL" id="NER62094.1"/>
    </source>
</evidence>
<dbReference type="InterPro" id="IPR035671">
    <property type="entry name" value="DsbD_gamma"/>
</dbReference>